<name>A0A0A9DG73_ARUDO</name>
<dbReference type="EMBL" id="GBRH01213300">
    <property type="protein sequence ID" value="JAD84595.1"/>
    <property type="molecule type" value="Transcribed_RNA"/>
</dbReference>
<keyword evidence="1" id="KW-0472">Membrane</keyword>
<keyword evidence="1" id="KW-1133">Transmembrane helix</keyword>
<reference evidence="2" key="1">
    <citation type="submission" date="2014-09" db="EMBL/GenBank/DDBJ databases">
        <authorList>
            <person name="Magalhaes I.L.F."/>
            <person name="Oliveira U."/>
            <person name="Santos F.R."/>
            <person name="Vidigal T.H.D.A."/>
            <person name="Brescovit A.D."/>
            <person name="Santos A.J."/>
        </authorList>
    </citation>
    <scope>NUCLEOTIDE SEQUENCE</scope>
    <source>
        <tissue evidence="2">Shoot tissue taken approximately 20 cm above the soil surface</tissue>
    </source>
</reference>
<keyword evidence="1" id="KW-0812">Transmembrane</keyword>
<accession>A0A0A9DG73</accession>
<dbReference type="AlphaFoldDB" id="A0A0A9DG73"/>
<reference evidence="2" key="2">
    <citation type="journal article" date="2015" name="Data Brief">
        <title>Shoot transcriptome of the giant reed, Arundo donax.</title>
        <authorList>
            <person name="Barrero R.A."/>
            <person name="Guerrero F.D."/>
            <person name="Moolhuijzen P."/>
            <person name="Goolsby J.A."/>
            <person name="Tidwell J."/>
            <person name="Bellgard S.E."/>
            <person name="Bellgard M.I."/>
        </authorList>
    </citation>
    <scope>NUCLEOTIDE SEQUENCE</scope>
    <source>
        <tissue evidence="2">Shoot tissue taken approximately 20 cm above the soil surface</tissue>
    </source>
</reference>
<evidence type="ECO:0000256" key="1">
    <source>
        <dbReference type="SAM" id="Phobius"/>
    </source>
</evidence>
<feature type="transmembrane region" description="Helical" evidence="1">
    <location>
        <begin position="25"/>
        <end position="48"/>
    </location>
</feature>
<organism evidence="2">
    <name type="scientific">Arundo donax</name>
    <name type="common">Giant reed</name>
    <name type="synonym">Donax arundinaceus</name>
    <dbReference type="NCBI Taxonomy" id="35708"/>
    <lineage>
        <taxon>Eukaryota</taxon>
        <taxon>Viridiplantae</taxon>
        <taxon>Streptophyta</taxon>
        <taxon>Embryophyta</taxon>
        <taxon>Tracheophyta</taxon>
        <taxon>Spermatophyta</taxon>
        <taxon>Magnoliopsida</taxon>
        <taxon>Liliopsida</taxon>
        <taxon>Poales</taxon>
        <taxon>Poaceae</taxon>
        <taxon>PACMAD clade</taxon>
        <taxon>Arundinoideae</taxon>
        <taxon>Arundineae</taxon>
        <taxon>Arundo</taxon>
    </lineage>
</organism>
<proteinExistence type="predicted"/>
<protein>
    <submittedName>
        <fullName evidence="2">Uncharacterized protein</fullName>
    </submittedName>
</protein>
<sequence>MEYSHFVVKKYICHTCVLRKKRVRLFLVLLLANSACWTLFCLSIFSAYEKASDLIVWLGKWLAQFMPNYFQACIFYHMLLHMRIVSVEFIVYRTR</sequence>
<feature type="transmembrane region" description="Helical" evidence="1">
    <location>
        <begin position="68"/>
        <end position="92"/>
    </location>
</feature>
<evidence type="ECO:0000313" key="2">
    <source>
        <dbReference type="EMBL" id="JAD84595.1"/>
    </source>
</evidence>